<reference evidence="2 3" key="1">
    <citation type="submission" date="2024-02" db="EMBL/GenBank/DDBJ databases">
        <authorList>
            <person name="Chen Y."/>
            <person name="Shah S."/>
            <person name="Dougan E. K."/>
            <person name="Thang M."/>
            <person name="Chan C."/>
        </authorList>
    </citation>
    <scope>NUCLEOTIDE SEQUENCE [LARGE SCALE GENOMIC DNA]</scope>
</reference>
<keyword evidence="3" id="KW-1185">Reference proteome</keyword>
<keyword evidence="1" id="KW-0732">Signal</keyword>
<protein>
    <recommendedName>
        <fullName evidence="4">Secreted protein</fullName>
    </recommendedName>
</protein>
<organism evidence="2 3">
    <name type="scientific">Durusdinium trenchii</name>
    <dbReference type="NCBI Taxonomy" id="1381693"/>
    <lineage>
        <taxon>Eukaryota</taxon>
        <taxon>Sar</taxon>
        <taxon>Alveolata</taxon>
        <taxon>Dinophyceae</taxon>
        <taxon>Suessiales</taxon>
        <taxon>Symbiodiniaceae</taxon>
        <taxon>Durusdinium</taxon>
    </lineage>
</organism>
<feature type="chain" id="PRO_5045312181" description="Secreted protein" evidence="1">
    <location>
        <begin position="22"/>
        <end position="93"/>
    </location>
</feature>
<gene>
    <name evidence="2" type="ORF">SCF082_LOCUS45661</name>
</gene>
<dbReference type="EMBL" id="CAXAMM010041106">
    <property type="protein sequence ID" value="CAK9097331.1"/>
    <property type="molecule type" value="Genomic_DNA"/>
</dbReference>
<proteinExistence type="predicted"/>
<dbReference type="Proteomes" id="UP001642464">
    <property type="component" value="Unassembled WGS sequence"/>
</dbReference>
<name>A0ABP0RDS4_9DINO</name>
<evidence type="ECO:0008006" key="4">
    <source>
        <dbReference type="Google" id="ProtNLM"/>
    </source>
</evidence>
<evidence type="ECO:0000256" key="1">
    <source>
        <dbReference type="SAM" id="SignalP"/>
    </source>
</evidence>
<sequence length="93" mass="10603">MLNSRTPTLLWKTWGSPLVSAWEVLTAWPCMEWQMAMESAGSCALLSYVDIFPRSWRNPDTSQKVDWMQPCMKLSCKLSCSSNPQAMQTAQQI</sequence>
<evidence type="ECO:0000313" key="2">
    <source>
        <dbReference type="EMBL" id="CAK9097331.1"/>
    </source>
</evidence>
<comment type="caution">
    <text evidence="2">The sequence shown here is derived from an EMBL/GenBank/DDBJ whole genome shotgun (WGS) entry which is preliminary data.</text>
</comment>
<accession>A0ABP0RDS4</accession>
<feature type="signal peptide" evidence="1">
    <location>
        <begin position="1"/>
        <end position="21"/>
    </location>
</feature>
<evidence type="ECO:0000313" key="3">
    <source>
        <dbReference type="Proteomes" id="UP001642464"/>
    </source>
</evidence>